<protein>
    <submittedName>
        <fullName evidence="1">Uncharacterized protein</fullName>
    </submittedName>
</protein>
<sequence length="154" mass="16885">MNFGRPEAYSIAPTAHILQKARDALAREDFDAAVIWSATAVEVAYVNKRIELEALDPDEGLSMVEVIKGRQELLEKIKTLAKLAGTNVGRCRHWQDLEPALNWRNRVIHRGTSVVPQTARQVLDTAEGVCEFIHGLQRPAQPANPAPATDPGGA</sequence>
<organism evidence="1 2">
    <name type="scientific">Ottowia oryzae</name>
    <dbReference type="NCBI Taxonomy" id="2109914"/>
    <lineage>
        <taxon>Bacteria</taxon>
        <taxon>Pseudomonadati</taxon>
        <taxon>Pseudomonadota</taxon>
        <taxon>Betaproteobacteria</taxon>
        <taxon>Burkholderiales</taxon>
        <taxon>Comamonadaceae</taxon>
        <taxon>Ottowia</taxon>
    </lineage>
</organism>
<accession>A0A2S0MD69</accession>
<keyword evidence="2" id="KW-1185">Reference proteome</keyword>
<dbReference type="KEGG" id="otk:C6570_04985"/>
<dbReference type="AlphaFoldDB" id="A0A2S0MD69"/>
<reference evidence="1 2" key="1">
    <citation type="submission" date="2018-03" db="EMBL/GenBank/DDBJ databases">
        <title>Genome sequencing of Ottowia sp.</title>
        <authorList>
            <person name="Kim S.-J."/>
            <person name="Heo J."/>
            <person name="Kwon S.-W."/>
        </authorList>
    </citation>
    <scope>NUCLEOTIDE SEQUENCE [LARGE SCALE GENOMIC DNA]</scope>
    <source>
        <strain evidence="1 2">KADR8-3</strain>
    </source>
</reference>
<evidence type="ECO:0000313" key="1">
    <source>
        <dbReference type="EMBL" id="AVO33683.1"/>
    </source>
</evidence>
<dbReference type="EMBL" id="CP027666">
    <property type="protein sequence ID" value="AVO33683.1"/>
    <property type="molecule type" value="Genomic_DNA"/>
</dbReference>
<dbReference type="Proteomes" id="UP000239709">
    <property type="component" value="Chromosome"/>
</dbReference>
<evidence type="ECO:0000313" key="2">
    <source>
        <dbReference type="Proteomes" id="UP000239709"/>
    </source>
</evidence>
<proteinExistence type="predicted"/>
<name>A0A2S0MD69_9BURK</name>
<gene>
    <name evidence="1" type="ORF">C6570_04985</name>
</gene>